<gene>
    <name evidence="1" type="ORF">ACPOL_4362</name>
</gene>
<dbReference type="RefSeq" id="WP_201758909.1">
    <property type="nucleotide sequence ID" value="NZ_CP030840.1"/>
</dbReference>
<organism evidence="1 2">
    <name type="scientific">Acidisarcina polymorpha</name>
    <dbReference type="NCBI Taxonomy" id="2211140"/>
    <lineage>
        <taxon>Bacteria</taxon>
        <taxon>Pseudomonadati</taxon>
        <taxon>Acidobacteriota</taxon>
        <taxon>Terriglobia</taxon>
        <taxon>Terriglobales</taxon>
        <taxon>Acidobacteriaceae</taxon>
        <taxon>Acidisarcina</taxon>
    </lineage>
</organism>
<accession>A0A2Z5G4N8</accession>
<evidence type="ECO:0000313" key="2">
    <source>
        <dbReference type="Proteomes" id="UP000253606"/>
    </source>
</evidence>
<dbReference type="Gene3D" id="3.40.50.720">
    <property type="entry name" value="NAD(P)-binding Rossmann-like Domain"/>
    <property type="match status" value="1"/>
</dbReference>
<dbReference type="AlphaFoldDB" id="A0A2Z5G4N8"/>
<proteinExistence type="predicted"/>
<evidence type="ECO:0000313" key="1">
    <source>
        <dbReference type="EMBL" id="AXC13635.1"/>
    </source>
</evidence>
<dbReference type="SUPFAM" id="SSF51735">
    <property type="entry name" value="NAD(P)-binding Rossmann-fold domains"/>
    <property type="match status" value="1"/>
</dbReference>
<dbReference type="KEGG" id="abas:ACPOL_4362"/>
<name>A0A2Z5G4N8_9BACT</name>
<dbReference type="Proteomes" id="UP000253606">
    <property type="component" value="Chromosome"/>
</dbReference>
<dbReference type="InterPro" id="IPR036291">
    <property type="entry name" value="NAD(P)-bd_dom_sf"/>
</dbReference>
<reference evidence="1 2" key="1">
    <citation type="journal article" date="2018" name="Front. Microbiol.">
        <title>Hydrolytic Capabilities as a Key to Environmental Success: Chitinolytic and Cellulolytic Acidobacteria From Acidic Sub-arctic Soils and Boreal Peatlands.</title>
        <authorList>
            <person name="Belova S.E."/>
            <person name="Ravin N.V."/>
            <person name="Pankratov T.A."/>
            <person name="Rakitin A.L."/>
            <person name="Ivanova A.A."/>
            <person name="Beletsky A.V."/>
            <person name="Mardanov A.V."/>
            <person name="Sinninghe Damste J.S."/>
            <person name="Dedysh S.N."/>
        </authorList>
    </citation>
    <scope>NUCLEOTIDE SEQUENCE [LARGE SCALE GENOMIC DNA]</scope>
    <source>
        <strain evidence="1 2">SBC82</strain>
    </source>
</reference>
<dbReference type="EMBL" id="CP030840">
    <property type="protein sequence ID" value="AXC13635.1"/>
    <property type="molecule type" value="Genomic_DNA"/>
</dbReference>
<sequence length="61" mass="6741">MARDRKKAIKWGIEILVNNAGVLEFGAVVDIPGDNMRKEFKVNVIGAIILTQGIAKVRYSL</sequence>
<protein>
    <submittedName>
        <fullName evidence="1">Putative short-chain dehydrogenase</fullName>
    </submittedName>
</protein>
<keyword evidence="2" id="KW-1185">Reference proteome</keyword>